<dbReference type="PROSITE" id="PS50943">
    <property type="entry name" value="HTH_CROC1"/>
    <property type="match status" value="1"/>
</dbReference>
<dbReference type="Pfam" id="PF19054">
    <property type="entry name" value="DUF5753"/>
    <property type="match status" value="1"/>
</dbReference>
<organism evidence="3 4">
    <name type="scientific">Streptosporangium saharense</name>
    <dbReference type="NCBI Taxonomy" id="1706840"/>
    <lineage>
        <taxon>Bacteria</taxon>
        <taxon>Bacillati</taxon>
        <taxon>Actinomycetota</taxon>
        <taxon>Actinomycetes</taxon>
        <taxon>Streptosporangiales</taxon>
        <taxon>Streptosporangiaceae</taxon>
        <taxon>Streptosporangium</taxon>
    </lineage>
</organism>
<dbReference type="Pfam" id="PF01381">
    <property type="entry name" value="HTH_3"/>
    <property type="match status" value="1"/>
</dbReference>
<dbReference type="SMART" id="SM00530">
    <property type="entry name" value="HTH_XRE"/>
    <property type="match status" value="1"/>
</dbReference>
<keyword evidence="4" id="KW-1185">Reference proteome</keyword>
<name>A0A7W7QQ43_9ACTN</name>
<evidence type="ECO:0000256" key="1">
    <source>
        <dbReference type="SAM" id="MobiDB-lite"/>
    </source>
</evidence>
<dbReference type="InterPro" id="IPR043917">
    <property type="entry name" value="DUF5753"/>
</dbReference>
<dbReference type="CDD" id="cd00093">
    <property type="entry name" value="HTH_XRE"/>
    <property type="match status" value="1"/>
</dbReference>
<dbReference type="Gene3D" id="1.10.260.40">
    <property type="entry name" value="lambda repressor-like DNA-binding domains"/>
    <property type="match status" value="1"/>
</dbReference>
<protein>
    <submittedName>
        <fullName evidence="3">Transcriptional regulator with XRE-family HTH domain</fullName>
    </submittedName>
</protein>
<dbReference type="RefSeq" id="WP_184718139.1">
    <property type="nucleotide sequence ID" value="NZ_JACHJP010000005.1"/>
</dbReference>
<dbReference type="InterPro" id="IPR001387">
    <property type="entry name" value="Cro/C1-type_HTH"/>
</dbReference>
<dbReference type="SUPFAM" id="SSF47413">
    <property type="entry name" value="lambda repressor-like DNA-binding domains"/>
    <property type="match status" value="1"/>
</dbReference>
<accession>A0A7W7QQ43</accession>
<reference evidence="3 4" key="1">
    <citation type="submission" date="2020-08" db="EMBL/GenBank/DDBJ databases">
        <title>Genomic Encyclopedia of Type Strains, Phase III (KMG-III): the genomes of soil and plant-associated and newly described type strains.</title>
        <authorList>
            <person name="Whitman W."/>
        </authorList>
    </citation>
    <scope>NUCLEOTIDE SEQUENCE [LARGE SCALE GENOMIC DNA]</scope>
    <source>
        <strain evidence="3 4">CECT 8840</strain>
    </source>
</reference>
<evidence type="ECO:0000313" key="3">
    <source>
        <dbReference type="EMBL" id="MBB4917660.1"/>
    </source>
</evidence>
<dbReference type="GO" id="GO:0003677">
    <property type="term" value="F:DNA binding"/>
    <property type="evidence" value="ECO:0007669"/>
    <property type="project" value="InterPro"/>
</dbReference>
<proteinExistence type="predicted"/>
<feature type="domain" description="HTH cro/C1-type" evidence="2">
    <location>
        <begin position="35"/>
        <end position="91"/>
    </location>
</feature>
<dbReference type="Proteomes" id="UP000552644">
    <property type="component" value="Unassembled WGS sequence"/>
</dbReference>
<dbReference type="AlphaFoldDB" id="A0A7W7QQ43"/>
<evidence type="ECO:0000259" key="2">
    <source>
        <dbReference type="PROSITE" id="PS50943"/>
    </source>
</evidence>
<comment type="caution">
    <text evidence="3">The sequence shown here is derived from an EMBL/GenBank/DDBJ whole genome shotgun (WGS) entry which is preliminary data.</text>
</comment>
<dbReference type="InterPro" id="IPR010982">
    <property type="entry name" value="Lambda_DNA-bd_dom_sf"/>
</dbReference>
<feature type="region of interest" description="Disordered" evidence="1">
    <location>
        <begin position="1"/>
        <end position="22"/>
    </location>
</feature>
<gene>
    <name evidence="3" type="ORF">FHS44_004780</name>
</gene>
<evidence type="ECO:0000313" key="4">
    <source>
        <dbReference type="Proteomes" id="UP000552644"/>
    </source>
</evidence>
<sequence length="292" mass="33390">MTVPPEQEQPPDSATEPTDPIDPYISPRIRFGAELRKFRLAAGFSQRELGNLIHLSVSQLSMIENGHRAPTLALARRVDKALNIGSTLAGLLDRLNRAEAQLPRWFRPWLEFEREAETLRIWAALMVPGLLQTEDYARAILSRKPGATPEQIEDKVVARMERQEILKRRMPPMLWIVLDEGVLYRPVAEPEVMLGQCERLLEAGEHLRISLQILPYSARNVLGLLGSFTLADLPRETYPVAYIDSQSLDDRVTDRATDMKNLAFRYEAIRADALPRRESLNLIKETMRRWTT</sequence>
<dbReference type="EMBL" id="JACHJP010000005">
    <property type="protein sequence ID" value="MBB4917660.1"/>
    <property type="molecule type" value="Genomic_DNA"/>
</dbReference>